<dbReference type="PANTHER" id="PTHR42741">
    <property type="entry name" value="NITROREDUCTASE FAMILY PROTEIN"/>
    <property type="match status" value="1"/>
</dbReference>
<protein>
    <submittedName>
        <fullName evidence="2">SagB-type dehydrogenase domain-containing protein</fullName>
    </submittedName>
</protein>
<dbReference type="Gene3D" id="3.40.109.10">
    <property type="entry name" value="NADH Oxidase"/>
    <property type="match status" value="2"/>
</dbReference>
<dbReference type="SUPFAM" id="SSF55469">
    <property type="entry name" value="FMN-dependent nitroreductase-like"/>
    <property type="match status" value="2"/>
</dbReference>
<gene>
    <name evidence="2" type="ORF">BECKDK2373C_GA0170839_101315</name>
</gene>
<dbReference type="InterPro" id="IPR029479">
    <property type="entry name" value="Nitroreductase"/>
</dbReference>
<sequence length="544" mass="60999">MDSNTDTITRYHEATKHHPHRYARSLGYMDWATQPDPFRRFSGAPRVALPPPKAEEDHRDIRYEDIFVPGKVPPQPLSAASVGRFFEFSLAISAWKQAGQNRWALRVNPSSGNLHPTEGYCLLPPLEGIHAAPGVYHYAPREHVLERRGEFAREIWRLLPPGVFLVGLSSIAWREAWKYGERAFRYCQHDCGHAYLALDVAARLLGWHLTLLDTVGDQSIAAILGLDRAEDFLANEEEIPEMLVAVWFEPQSGITRTPLPEPLFRGVAEGAWFGKAEPLSCSHHDWALIRAVDRATKKPEGVKAPPAASGAGAGFREEIPDRHLPYRHGFSAWQVIRKRRSAVAMDGVTSLERRAFYRMLARIVDARGNLPWQPKVHLALFVHRVEGIASGLYFLVRDPALGAAFREAFHRHFRWETPLDCPANLPLYLLQEGDLTGIARNLSCAQDIAGDSAFSTGMIAEFQSSLMRHGPWFYKRLFWETGMIGQLLYLEAEAAGLSGTGIGCFFDDAVHELLGLRDLAFQSLYHFTVGGAARDPRLVLRAGE</sequence>
<dbReference type="PANTHER" id="PTHR42741:SF3">
    <property type="entry name" value="NITROREDUCTASE FAMILY PROTEIN"/>
    <property type="match status" value="1"/>
</dbReference>
<evidence type="ECO:0000259" key="1">
    <source>
        <dbReference type="Pfam" id="PF00881"/>
    </source>
</evidence>
<dbReference type="InterPro" id="IPR000415">
    <property type="entry name" value="Nitroreductase-like"/>
</dbReference>
<dbReference type="AlphaFoldDB" id="A0A450S2N8"/>
<name>A0A450S2N8_9GAMM</name>
<organism evidence="2">
    <name type="scientific">Candidatus Kentrum sp. DK</name>
    <dbReference type="NCBI Taxonomy" id="2126562"/>
    <lineage>
        <taxon>Bacteria</taxon>
        <taxon>Pseudomonadati</taxon>
        <taxon>Pseudomonadota</taxon>
        <taxon>Gammaproteobacteria</taxon>
        <taxon>Candidatus Kentrum</taxon>
    </lineage>
</organism>
<dbReference type="EMBL" id="CAADEY010000013">
    <property type="protein sequence ID" value="VFJ45902.1"/>
    <property type="molecule type" value="Genomic_DNA"/>
</dbReference>
<dbReference type="GO" id="GO:0016491">
    <property type="term" value="F:oxidoreductase activity"/>
    <property type="evidence" value="ECO:0007669"/>
    <property type="project" value="InterPro"/>
</dbReference>
<reference evidence="2" key="1">
    <citation type="submission" date="2019-02" db="EMBL/GenBank/DDBJ databases">
        <authorList>
            <person name="Gruber-Vodicka R. H."/>
            <person name="Seah K. B. B."/>
        </authorList>
    </citation>
    <scope>NUCLEOTIDE SEQUENCE</scope>
    <source>
        <strain evidence="2">BECK_DK161</strain>
    </source>
</reference>
<proteinExistence type="predicted"/>
<dbReference type="Pfam" id="PF00881">
    <property type="entry name" value="Nitroreductase"/>
    <property type="match status" value="1"/>
</dbReference>
<dbReference type="CDD" id="cd02142">
    <property type="entry name" value="McbC_SagB-like_oxidoreductase"/>
    <property type="match status" value="2"/>
</dbReference>
<feature type="domain" description="Nitroreductase" evidence="1">
    <location>
        <begin position="463"/>
        <end position="530"/>
    </location>
</feature>
<accession>A0A450S2N8</accession>
<evidence type="ECO:0000313" key="2">
    <source>
        <dbReference type="EMBL" id="VFJ45902.1"/>
    </source>
</evidence>